<dbReference type="Pfam" id="PF02834">
    <property type="entry name" value="LigT_PEase"/>
    <property type="match status" value="2"/>
</dbReference>
<dbReference type="PANTHER" id="PTHR35561:SF1">
    <property type="entry name" value="RNA 2',3'-CYCLIC PHOSPHODIESTERASE"/>
    <property type="match status" value="1"/>
</dbReference>
<dbReference type="NCBIfam" id="TIGR02258">
    <property type="entry name" value="2_5_ligase"/>
    <property type="match status" value="1"/>
</dbReference>
<dbReference type="EMBL" id="JAPOHD010000002">
    <property type="protein sequence ID" value="MCY1718821.1"/>
    <property type="molecule type" value="Genomic_DNA"/>
</dbReference>
<evidence type="ECO:0000313" key="4">
    <source>
        <dbReference type="EMBL" id="MCY1718821.1"/>
    </source>
</evidence>
<feature type="active site" description="Proton acceptor" evidence="2">
    <location>
        <position position="130"/>
    </location>
</feature>
<feature type="domain" description="Phosphoesterase HXTX" evidence="3">
    <location>
        <begin position="102"/>
        <end position="179"/>
    </location>
</feature>
<dbReference type="PANTHER" id="PTHR35561">
    <property type="entry name" value="RNA 2',3'-CYCLIC PHOSPHODIESTERASE"/>
    <property type="match status" value="1"/>
</dbReference>
<proteinExistence type="inferred from homology"/>
<evidence type="ECO:0000259" key="3">
    <source>
        <dbReference type="Pfam" id="PF02834"/>
    </source>
</evidence>
<organism evidence="4 5">
    <name type="scientific">Draconibacterium aestuarii</name>
    <dbReference type="NCBI Taxonomy" id="2998507"/>
    <lineage>
        <taxon>Bacteria</taxon>
        <taxon>Pseudomonadati</taxon>
        <taxon>Bacteroidota</taxon>
        <taxon>Bacteroidia</taxon>
        <taxon>Marinilabiliales</taxon>
        <taxon>Prolixibacteraceae</taxon>
        <taxon>Draconibacterium</taxon>
    </lineage>
</organism>
<dbReference type="HAMAP" id="MF_01940">
    <property type="entry name" value="RNA_CPDase"/>
    <property type="match status" value="1"/>
</dbReference>
<feature type="domain" description="Phosphoesterase HXTX" evidence="3">
    <location>
        <begin position="15"/>
        <end position="94"/>
    </location>
</feature>
<protein>
    <recommendedName>
        <fullName evidence="2">RNA 2',3'-cyclic phosphodiesterase</fullName>
        <shortName evidence="2">RNA 2',3'-CPDase</shortName>
        <ecNumber evidence="2">3.1.4.58</ecNumber>
    </recommendedName>
</protein>
<keyword evidence="1 2" id="KW-0378">Hydrolase</keyword>
<dbReference type="SUPFAM" id="SSF55144">
    <property type="entry name" value="LigT-like"/>
    <property type="match status" value="1"/>
</dbReference>
<sequence>MQSEIRTFIAVKIRPEQKLLKLLKDFKSVFAGESIKWVDEDNLHLTLRFLGNTTRQQLYELVDRLQVVAELTDSFQLKIKGAGYFKSKGQPRVVFVRIIDSDSLSELVAGIEQNAVAIGFQDELKAFRPHLTLGRIKHLENKNRFYSKMEKLESIDFQKVDVTEFILYQSILRPEGPVYRVIKKFELK</sequence>
<comment type="caution">
    <text evidence="4">The sequence shown here is derived from an EMBL/GenBank/DDBJ whole genome shotgun (WGS) entry which is preliminary data.</text>
</comment>
<dbReference type="RefSeq" id="WP_343331160.1">
    <property type="nucleotide sequence ID" value="NZ_JAPOHD010000002.1"/>
</dbReference>
<dbReference type="InterPro" id="IPR004175">
    <property type="entry name" value="RNA_CPDase"/>
</dbReference>
<feature type="short sequence motif" description="HXTX 2" evidence="2">
    <location>
        <begin position="130"/>
        <end position="133"/>
    </location>
</feature>
<comment type="catalytic activity">
    <reaction evidence="2">
        <text>a 3'-end 2',3'-cyclophospho-ribonucleotide-RNA + H2O = a 3'-end 2'-phospho-ribonucleotide-RNA + H(+)</text>
        <dbReference type="Rhea" id="RHEA:11828"/>
        <dbReference type="Rhea" id="RHEA-COMP:10464"/>
        <dbReference type="Rhea" id="RHEA-COMP:17353"/>
        <dbReference type="ChEBI" id="CHEBI:15377"/>
        <dbReference type="ChEBI" id="CHEBI:15378"/>
        <dbReference type="ChEBI" id="CHEBI:83064"/>
        <dbReference type="ChEBI" id="CHEBI:173113"/>
        <dbReference type="EC" id="3.1.4.58"/>
    </reaction>
</comment>
<dbReference type="EC" id="3.1.4.58" evidence="2"/>
<comment type="function">
    <text evidence="2">Hydrolyzes RNA 2',3'-cyclic phosphodiester to an RNA 2'-phosphomonoester.</text>
</comment>
<evidence type="ECO:0000313" key="5">
    <source>
        <dbReference type="Proteomes" id="UP001145087"/>
    </source>
</evidence>
<dbReference type="Proteomes" id="UP001145087">
    <property type="component" value="Unassembled WGS sequence"/>
</dbReference>
<accession>A0A9X3F1F7</accession>
<evidence type="ECO:0000256" key="2">
    <source>
        <dbReference type="HAMAP-Rule" id="MF_01940"/>
    </source>
</evidence>
<dbReference type="Gene3D" id="3.90.1140.10">
    <property type="entry name" value="Cyclic phosphodiesterase"/>
    <property type="match status" value="1"/>
</dbReference>
<feature type="short sequence motif" description="HXTX 1" evidence="2">
    <location>
        <begin position="44"/>
        <end position="47"/>
    </location>
</feature>
<evidence type="ECO:0000256" key="1">
    <source>
        <dbReference type="ARBA" id="ARBA00022801"/>
    </source>
</evidence>
<name>A0A9X3F1F7_9BACT</name>
<dbReference type="GO" id="GO:0004113">
    <property type="term" value="F:2',3'-cyclic-nucleotide 3'-phosphodiesterase activity"/>
    <property type="evidence" value="ECO:0007669"/>
    <property type="project" value="InterPro"/>
</dbReference>
<dbReference type="InterPro" id="IPR009097">
    <property type="entry name" value="Cyclic_Pdiesterase"/>
</dbReference>
<comment type="similarity">
    <text evidence="2">Belongs to the 2H phosphoesterase superfamily. ThpR family.</text>
</comment>
<dbReference type="GO" id="GO:0008664">
    <property type="term" value="F:RNA 2',3'-cyclic 3'-phosphodiesterase activity"/>
    <property type="evidence" value="ECO:0007669"/>
    <property type="project" value="UniProtKB-EC"/>
</dbReference>
<feature type="active site" description="Proton donor" evidence="2">
    <location>
        <position position="44"/>
    </location>
</feature>
<dbReference type="AlphaFoldDB" id="A0A9X3F1F7"/>
<reference evidence="4" key="1">
    <citation type="submission" date="2022-11" db="EMBL/GenBank/DDBJ databases">
        <title>Marilongibacter aestuarii gen. nov., sp. nov., isolated from tidal flat sediment.</title>
        <authorList>
            <person name="Jiayan W."/>
        </authorList>
    </citation>
    <scope>NUCLEOTIDE SEQUENCE</scope>
    <source>
        <strain evidence="4">Z1-6</strain>
    </source>
</reference>
<dbReference type="InterPro" id="IPR014051">
    <property type="entry name" value="Phosphoesterase_HXTX"/>
</dbReference>
<keyword evidence="5" id="KW-1185">Reference proteome</keyword>
<gene>
    <name evidence="4" type="primary">thpR</name>
    <name evidence="4" type="ORF">OU798_00610</name>
</gene>